<dbReference type="AlphaFoldDB" id="A0A977KWD7"/>
<evidence type="ECO:0000313" key="1">
    <source>
        <dbReference type="EMBL" id="UXE61156.1"/>
    </source>
</evidence>
<organism evidence="1">
    <name type="scientific">Woronichinia naegeliana WA131</name>
    <dbReference type="NCBI Taxonomy" id="2824559"/>
    <lineage>
        <taxon>Bacteria</taxon>
        <taxon>Bacillati</taxon>
        <taxon>Cyanobacteriota</taxon>
        <taxon>Cyanophyceae</taxon>
        <taxon>Synechococcales</taxon>
        <taxon>Coelosphaeriaceae</taxon>
        <taxon>Woronichinia</taxon>
    </lineage>
</organism>
<gene>
    <name evidence="1" type="ORF">KA717_38170</name>
</gene>
<proteinExistence type="predicted"/>
<name>A0A977KWD7_9CYAN</name>
<accession>A0A977KWD7</accession>
<dbReference type="EMBL" id="CP073041">
    <property type="protein sequence ID" value="UXE61156.1"/>
    <property type="molecule type" value="Genomic_DNA"/>
</dbReference>
<dbReference type="Proteomes" id="UP001065613">
    <property type="component" value="Chromosome"/>
</dbReference>
<reference evidence="1" key="1">
    <citation type="submission" date="2021-04" db="EMBL/GenBank/DDBJ databases">
        <title>Genome sequence of Woronichinia naegeliana from Washington state freshwater lake bloom.</title>
        <authorList>
            <person name="Dreher T.W."/>
        </authorList>
    </citation>
    <scope>NUCLEOTIDE SEQUENCE</scope>
    <source>
        <strain evidence="1">WA131</strain>
    </source>
</reference>
<dbReference type="KEGG" id="wna:KA717_38170"/>
<sequence>MSDFLFSTYTPRELPTVQLGRIEQISFQRAIALSNLVRPGNKPITRSCKTSGDKSLS</sequence>
<protein>
    <submittedName>
        <fullName evidence="1">Uncharacterized protein</fullName>
    </submittedName>
</protein>